<dbReference type="Pfam" id="PF20231">
    <property type="entry name" value="DUF6589"/>
    <property type="match status" value="1"/>
</dbReference>
<reference evidence="2" key="1">
    <citation type="submission" date="2011-04" db="EMBL/GenBank/DDBJ databases">
        <title>Evolution of plant cell wall degrading machinery underlies the functional diversity of forest fungi.</title>
        <authorList>
            <consortium name="US DOE Joint Genome Institute (JGI-PGF)"/>
            <person name="Eastwood D.C."/>
            <person name="Floudas D."/>
            <person name="Binder M."/>
            <person name="Majcherczyk A."/>
            <person name="Schneider P."/>
            <person name="Aerts A."/>
            <person name="Asiegbu F.O."/>
            <person name="Baker S.E."/>
            <person name="Barry K."/>
            <person name="Bendiksby M."/>
            <person name="Blumentritt M."/>
            <person name="Coutinho P.M."/>
            <person name="Cullen D."/>
            <person name="Cullen D."/>
            <person name="Gathman A."/>
            <person name="Goodell B."/>
            <person name="Henrissat B."/>
            <person name="Ihrmark K."/>
            <person name="Kauserud H."/>
            <person name="Kohler A."/>
            <person name="LaButti K."/>
            <person name="Lapidus A."/>
            <person name="Lavin J.L."/>
            <person name="Lee Y.-H."/>
            <person name="Lindquist E."/>
            <person name="Lilly W."/>
            <person name="Lucas S."/>
            <person name="Morin E."/>
            <person name="Murat C."/>
            <person name="Oguiza J.A."/>
            <person name="Park J."/>
            <person name="Pisabarro A.G."/>
            <person name="Riley R."/>
            <person name="Rosling A."/>
            <person name="Salamov A."/>
            <person name="Schmidt O."/>
            <person name="Schmutz J."/>
            <person name="Skrede I."/>
            <person name="Stenlid J."/>
            <person name="Wiebenga A."/>
            <person name="Xie X."/>
            <person name="Kues U."/>
            <person name="Hibbett D.S."/>
            <person name="Hoffmeister D."/>
            <person name="Hogberg N."/>
            <person name="Martin F."/>
            <person name="Grigoriev I.V."/>
            <person name="Watkinson S.C."/>
        </authorList>
    </citation>
    <scope>NUCLEOTIDE SEQUENCE</scope>
    <source>
        <strain evidence="2">S7.9</strain>
    </source>
</reference>
<feature type="domain" description="DUF6589" evidence="1">
    <location>
        <begin position="1"/>
        <end position="90"/>
    </location>
</feature>
<dbReference type="InterPro" id="IPR046496">
    <property type="entry name" value="DUF6589"/>
</dbReference>
<organism>
    <name type="scientific">Serpula lacrymans var. lacrymans (strain S7.9)</name>
    <name type="common">Dry rot fungus</name>
    <dbReference type="NCBI Taxonomy" id="578457"/>
    <lineage>
        <taxon>Eukaryota</taxon>
        <taxon>Fungi</taxon>
        <taxon>Dikarya</taxon>
        <taxon>Basidiomycota</taxon>
        <taxon>Agaricomycotina</taxon>
        <taxon>Agaricomycetes</taxon>
        <taxon>Agaricomycetidae</taxon>
        <taxon>Boletales</taxon>
        <taxon>Coniophorineae</taxon>
        <taxon>Serpulaceae</taxon>
        <taxon>Serpula</taxon>
    </lineage>
</organism>
<dbReference type="GeneID" id="18813825"/>
<name>F8NDF5_SERL9</name>
<dbReference type="HOGENOM" id="CLU_2135066_0_0_1"/>
<dbReference type="EMBL" id="GL945428">
    <property type="protein sequence ID" value="EGO30293.1"/>
    <property type="molecule type" value="Genomic_DNA"/>
</dbReference>
<sequence>MNIKQSTVDGNVEVLESLLRQGGISDKNDKDFDEDHDIDMSEYILLIHGDLLTKEQVDSVRDMRRIEEIPKNRFQYIIFVPGLFHYKMACDKNSLSYASLSRHFKLKTFWMWS</sequence>
<dbReference type="AlphaFoldDB" id="F8NDF5"/>
<dbReference type="OrthoDB" id="4743193at2759"/>
<dbReference type="RefSeq" id="XP_007312177.1">
    <property type="nucleotide sequence ID" value="XM_007312115.1"/>
</dbReference>
<evidence type="ECO:0000313" key="2">
    <source>
        <dbReference type="EMBL" id="EGO30293.1"/>
    </source>
</evidence>
<dbReference type="Proteomes" id="UP000008064">
    <property type="component" value="Unassembled WGS sequence"/>
</dbReference>
<protein>
    <recommendedName>
        <fullName evidence="1">DUF6589 domain-containing protein</fullName>
    </recommendedName>
</protein>
<dbReference type="KEGG" id="sla:SERLADRAFT_431796"/>
<proteinExistence type="predicted"/>
<accession>F8NDF5</accession>
<evidence type="ECO:0000259" key="1">
    <source>
        <dbReference type="Pfam" id="PF20231"/>
    </source>
</evidence>
<gene>
    <name evidence="2" type="ORF">SERLADRAFT_431796</name>
</gene>